<proteinExistence type="predicted"/>
<evidence type="ECO:0008006" key="4">
    <source>
        <dbReference type="Google" id="ProtNLM"/>
    </source>
</evidence>
<keyword evidence="3" id="KW-1185">Reference proteome</keyword>
<keyword evidence="1" id="KW-0472">Membrane</keyword>
<accession>A0ABN7Z171</accession>
<keyword evidence="1" id="KW-0812">Transmembrane</keyword>
<gene>
    <name evidence="2" type="ORF">LMG21510_03564</name>
</gene>
<evidence type="ECO:0000313" key="2">
    <source>
        <dbReference type="EMBL" id="CAG9178356.1"/>
    </source>
</evidence>
<dbReference type="Proteomes" id="UP000721236">
    <property type="component" value="Unassembled WGS sequence"/>
</dbReference>
<reference evidence="2 3" key="1">
    <citation type="submission" date="2021-08" db="EMBL/GenBank/DDBJ databases">
        <authorList>
            <person name="Peeters C."/>
        </authorList>
    </citation>
    <scope>NUCLEOTIDE SEQUENCE [LARGE SCALE GENOMIC DNA]</scope>
    <source>
        <strain evidence="2 3">LMG 21510</strain>
    </source>
</reference>
<evidence type="ECO:0000256" key="1">
    <source>
        <dbReference type="SAM" id="Phobius"/>
    </source>
</evidence>
<name>A0ABN7Z171_9BURK</name>
<organism evidence="2 3">
    <name type="scientific">Cupriavidus respiraculi</name>
    <dbReference type="NCBI Taxonomy" id="195930"/>
    <lineage>
        <taxon>Bacteria</taxon>
        <taxon>Pseudomonadati</taxon>
        <taxon>Pseudomonadota</taxon>
        <taxon>Betaproteobacteria</taxon>
        <taxon>Burkholderiales</taxon>
        <taxon>Burkholderiaceae</taxon>
        <taxon>Cupriavidus</taxon>
    </lineage>
</organism>
<sequence>MDPDTRMADTATAGGGVRAAMAATAAMAVMAVMAVALAGAAQAQPDTRMDVQRTPGKTTMTGTATVKATIARIDAPTRTVTLKTHTGRVVDLKVGEEARNFDQLRVGDMVTVEYREALAMSLEKGSGPLSVQTRPIEERSAPGARPGGMIGQEVTVVADVVAVSPSKHAVTLKGPGGNVVDLLVDDPSQLASVKKGDRVKAVYTEAIAVAVQPAAK</sequence>
<evidence type="ECO:0000313" key="3">
    <source>
        <dbReference type="Proteomes" id="UP000721236"/>
    </source>
</evidence>
<dbReference type="EMBL" id="CAJZAH010000003">
    <property type="protein sequence ID" value="CAG9178356.1"/>
    <property type="molecule type" value="Genomic_DNA"/>
</dbReference>
<protein>
    <recommendedName>
        <fullName evidence="4">DUF5666 domain-containing protein</fullName>
    </recommendedName>
</protein>
<comment type="caution">
    <text evidence="2">The sequence shown here is derived from an EMBL/GenBank/DDBJ whole genome shotgun (WGS) entry which is preliminary data.</text>
</comment>
<keyword evidence="1" id="KW-1133">Transmembrane helix</keyword>
<feature type="transmembrane region" description="Helical" evidence="1">
    <location>
        <begin position="20"/>
        <end position="40"/>
    </location>
</feature>